<dbReference type="AlphaFoldDB" id="A0A8B7ZI50"/>
<dbReference type="KEGG" id="aplc:110987106"/>
<feature type="transmembrane region" description="Helical" evidence="2">
    <location>
        <begin position="162"/>
        <end position="183"/>
    </location>
</feature>
<sequence>MKWLLLVAVIAGCLAHLDASKIIRRTNSGEVANTAFFEFANSGGIDGALEAAGDTVGGIGGTGGATGGNDANDDGGDTPDGVDGGGAAVAGGGGNEVGEGDSPDGADSPDFNAPSRGGGFRAGNGRPVLKNSGQSPVVDDQAEQAGDPGQIVGTTATAGTTAGIVVGVVALVGIAAGVAVYVIKKRN</sequence>
<name>A0A8B7ZI50_ACAPL</name>
<feature type="region of interest" description="Disordered" evidence="1">
    <location>
        <begin position="63"/>
        <end position="149"/>
    </location>
</feature>
<accession>A0A8B7ZI50</accession>
<feature type="chain" id="PRO_5034546092" evidence="3">
    <location>
        <begin position="20"/>
        <end position="187"/>
    </location>
</feature>
<keyword evidence="3" id="KW-0732">Signal</keyword>
<evidence type="ECO:0000256" key="3">
    <source>
        <dbReference type="SAM" id="SignalP"/>
    </source>
</evidence>
<organism evidence="4 5">
    <name type="scientific">Acanthaster planci</name>
    <name type="common">Crown-of-thorns starfish</name>
    <dbReference type="NCBI Taxonomy" id="133434"/>
    <lineage>
        <taxon>Eukaryota</taxon>
        <taxon>Metazoa</taxon>
        <taxon>Echinodermata</taxon>
        <taxon>Eleutherozoa</taxon>
        <taxon>Asterozoa</taxon>
        <taxon>Asteroidea</taxon>
        <taxon>Valvatacea</taxon>
        <taxon>Valvatida</taxon>
        <taxon>Acanthasteridae</taxon>
        <taxon>Acanthaster</taxon>
    </lineage>
</organism>
<reference evidence="5" key="1">
    <citation type="submission" date="2025-08" db="UniProtKB">
        <authorList>
            <consortium name="RefSeq"/>
        </authorList>
    </citation>
    <scope>IDENTIFICATION</scope>
</reference>
<dbReference type="GeneID" id="110987106"/>
<keyword evidence="2" id="KW-0472">Membrane</keyword>
<keyword evidence="4" id="KW-1185">Reference proteome</keyword>
<evidence type="ECO:0000256" key="1">
    <source>
        <dbReference type="SAM" id="MobiDB-lite"/>
    </source>
</evidence>
<protein>
    <submittedName>
        <fullName evidence="5">Circumsporozoite protein-like</fullName>
    </submittedName>
</protein>
<feature type="compositionally biased region" description="Gly residues" evidence="1">
    <location>
        <begin position="82"/>
        <end position="97"/>
    </location>
</feature>
<evidence type="ECO:0000256" key="2">
    <source>
        <dbReference type="SAM" id="Phobius"/>
    </source>
</evidence>
<dbReference type="Proteomes" id="UP000694845">
    <property type="component" value="Unplaced"/>
</dbReference>
<proteinExistence type="predicted"/>
<keyword evidence="2" id="KW-0812">Transmembrane</keyword>
<dbReference type="RefSeq" id="XP_022105244.1">
    <property type="nucleotide sequence ID" value="XM_022249552.1"/>
</dbReference>
<dbReference type="OMA" id="GCMAFLE"/>
<gene>
    <name evidence="5" type="primary">LOC110987106</name>
</gene>
<evidence type="ECO:0000313" key="4">
    <source>
        <dbReference type="Proteomes" id="UP000694845"/>
    </source>
</evidence>
<feature type="signal peptide" evidence="3">
    <location>
        <begin position="1"/>
        <end position="19"/>
    </location>
</feature>
<keyword evidence="2" id="KW-1133">Transmembrane helix</keyword>
<dbReference type="OrthoDB" id="10619547at2759"/>
<evidence type="ECO:0000313" key="5">
    <source>
        <dbReference type="RefSeq" id="XP_022105244.1"/>
    </source>
</evidence>